<organism evidence="1 2">
    <name type="scientific">Chitinivibrio alkaliphilus ACht1</name>
    <dbReference type="NCBI Taxonomy" id="1313304"/>
    <lineage>
        <taxon>Bacteria</taxon>
        <taxon>Pseudomonadati</taxon>
        <taxon>Fibrobacterota</taxon>
        <taxon>Chitinivibrionia</taxon>
        <taxon>Chitinivibrionales</taxon>
        <taxon>Chitinivibrionaceae</taxon>
        <taxon>Chitinivibrio</taxon>
    </lineage>
</organism>
<evidence type="ECO:0008006" key="3">
    <source>
        <dbReference type="Google" id="ProtNLM"/>
    </source>
</evidence>
<keyword evidence="2" id="KW-1185">Reference proteome</keyword>
<accession>U7D6S6</accession>
<comment type="caution">
    <text evidence="1">The sequence shown here is derived from an EMBL/GenBank/DDBJ whole genome shotgun (WGS) entry which is preliminary data.</text>
</comment>
<dbReference type="STRING" id="1313304.CALK_0681"/>
<sequence>MVRFGVVLVISFALLLWGGCAHTMHIPRDEIRSELAKYFPVSIDQGPIRGKLLLDDAEVSLFEEQLVIHLFCTAHGTFFRVPFTRSIRLDLQGRFVVSKNSVYWEKERVSLVSHHEENPTGSIISSVINPIIDRAVENRYLLYTAETRRAQRYLTARTVKNIAVEREAVVVTLGRSEK</sequence>
<gene>
    <name evidence="1" type="ORF">CALK_0681</name>
</gene>
<protein>
    <recommendedName>
        <fullName evidence="3">Lipoprotein</fullName>
    </recommendedName>
</protein>
<name>U7D6S6_9BACT</name>
<dbReference type="PROSITE" id="PS51257">
    <property type="entry name" value="PROKAR_LIPOPROTEIN"/>
    <property type="match status" value="1"/>
</dbReference>
<evidence type="ECO:0000313" key="2">
    <source>
        <dbReference type="Proteomes" id="UP000017148"/>
    </source>
</evidence>
<dbReference type="Proteomes" id="UP000017148">
    <property type="component" value="Unassembled WGS sequence"/>
</dbReference>
<reference evidence="1 2" key="1">
    <citation type="journal article" date="2013" name="Environ. Microbiol.">
        <title>Genome analysis of Chitinivibrio alkaliphilus gen. nov., sp. nov., a novel extremely haloalkaliphilic anaerobic chitinolytic bacterium from the candidate phylum Termite Group 3.</title>
        <authorList>
            <person name="Sorokin D.Y."/>
            <person name="Gumerov V.M."/>
            <person name="Rakitin A.L."/>
            <person name="Beletsky A.V."/>
            <person name="Damste J.S."/>
            <person name="Muyzer G."/>
            <person name="Mardanov A.V."/>
            <person name="Ravin N.V."/>
        </authorList>
    </citation>
    <scope>NUCLEOTIDE SEQUENCE [LARGE SCALE GENOMIC DNA]</scope>
    <source>
        <strain evidence="1 2">ACht1</strain>
    </source>
</reference>
<dbReference type="RefSeq" id="WP_022636200.1">
    <property type="nucleotide sequence ID" value="NZ_ASJR01000005.1"/>
</dbReference>
<dbReference type="EMBL" id="ASJR01000005">
    <property type="protein sequence ID" value="ERP38665.1"/>
    <property type="molecule type" value="Genomic_DNA"/>
</dbReference>
<evidence type="ECO:0000313" key="1">
    <source>
        <dbReference type="EMBL" id="ERP38665.1"/>
    </source>
</evidence>
<dbReference type="AlphaFoldDB" id="U7D6S6"/>
<proteinExistence type="predicted"/>